<accession>A0ABQ2D5F3</accession>
<dbReference type="SUPFAM" id="SSF52799">
    <property type="entry name" value="(Phosphotyrosine protein) phosphatases II"/>
    <property type="match status" value="1"/>
</dbReference>
<dbReference type="EMBL" id="BMOD01000016">
    <property type="protein sequence ID" value="GGJ45798.1"/>
    <property type="molecule type" value="Genomic_DNA"/>
</dbReference>
<name>A0ABQ2D5F3_9DEIO</name>
<dbReference type="Proteomes" id="UP000632222">
    <property type="component" value="Unassembled WGS sequence"/>
</dbReference>
<organism evidence="2 3">
    <name type="scientific">Deinococcus roseus</name>
    <dbReference type="NCBI Taxonomy" id="392414"/>
    <lineage>
        <taxon>Bacteria</taxon>
        <taxon>Thermotogati</taxon>
        <taxon>Deinococcota</taxon>
        <taxon>Deinococci</taxon>
        <taxon>Deinococcales</taxon>
        <taxon>Deinococcaceae</taxon>
        <taxon>Deinococcus</taxon>
    </lineage>
</organism>
<dbReference type="InterPro" id="IPR000387">
    <property type="entry name" value="Tyr_Pase_dom"/>
</dbReference>
<proteinExistence type="predicted"/>
<dbReference type="Gene3D" id="3.90.190.10">
    <property type="entry name" value="Protein tyrosine phosphatase superfamily"/>
    <property type="match status" value="1"/>
</dbReference>
<dbReference type="Pfam" id="PF00782">
    <property type="entry name" value="DSPc"/>
    <property type="match status" value="1"/>
</dbReference>
<evidence type="ECO:0000259" key="1">
    <source>
        <dbReference type="PROSITE" id="PS50056"/>
    </source>
</evidence>
<evidence type="ECO:0000313" key="2">
    <source>
        <dbReference type="EMBL" id="GGJ45798.1"/>
    </source>
</evidence>
<reference evidence="3" key="1">
    <citation type="journal article" date="2019" name="Int. J. Syst. Evol. Microbiol.">
        <title>The Global Catalogue of Microorganisms (GCM) 10K type strain sequencing project: providing services to taxonomists for standard genome sequencing and annotation.</title>
        <authorList>
            <consortium name="The Broad Institute Genomics Platform"/>
            <consortium name="The Broad Institute Genome Sequencing Center for Infectious Disease"/>
            <person name="Wu L."/>
            <person name="Ma J."/>
        </authorList>
    </citation>
    <scope>NUCLEOTIDE SEQUENCE [LARGE SCALE GENOMIC DNA]</scope>
    <source>
        <strain evidence="3">JCM 14370</strain>
    </source>
</reference>
<feature type="domain" description="Tyrosine specific protein phosphatases" evidence="1">
    <location>
        <begin position="71"/>
        <end position="130"/>
    </location>
</feature>
<gene>
    <name evidence="2" type="ORF">GCM10008938_35070</name>
</gene>
<dbReference type="PROSITE" id="PS00383">
    <property type="entry name" value="TYR_PHOSPHATASE_1"/>
    <property type="match status" value="1"/>
</dbReference>
<dbReference type="PROSITE" id="PS50056">
    <property type="entry name" value="TYR_PHOSPHATASE_2"/>
    <property type="match status" value="1"/>
</dbReference>
<keyword evidence="3" id="KW-1185">Reference proteome</keyword>
<dbReference type="InterPro" id="IPR016130">
    <property type="entry name" value="Tyr_Pase_AS"/>
</dbReference>
<dbReference type="InterPro" id="IPR029021">
    <property type="entry name" value="Prot-tyrosine_phosphatase-like"/>
</dbReference>
<protein>
    <recommendedName>
        <fullName evidence="1">Tyrosine specific protein phosphatases domain-containing protein</fullName>
    </recommendedName>
</protein>
<dbReference type="RefSeq" id="WP_189004793.1">
    <property type="nucleotide sequence ID" value="NZ_BMOD01000016.1"/>
</dbReference>
<comment type="caution">
    <text evidence="2">The sequence shown here is derived from an EMBL/GenBank/DDBJ whole genome shotgun (WGS) entry which is preliminary data.</text>
</comment>
<evidence type="ECO:0000313" key="3">
    <source>
        <dbReference type="Proteomes" id="UP000632222"/>
    </source>
</evidence>
<sequence length="158" mass="17722">MFWKRSALPISKKISVSGIHDLQLRGVSHIISINDPDHAPPRAVLQSNAEVMVLKFSDTFENLAGSDPPTVQHLEAVKAFLEEEKTRIRKVHVHCQVGTSRSTAVALLVMHLLDPQKPERELVQILRKVRKQAAPNPLLIRLIDQQQGTHFSEALGYT</sequence>
<dbReference type="InterPro" id="IPR000340">
    <property type="entry name" value="Dual-sp_phosphatase_cat-dom"/>
</dbReference>